<reference evidence="1" key="1">
    <citation type="submission" date="2023-02" db="EMBL/GenBank/DDBJ databases">
        <title>Genome of toxic invasive species Heracleum sosnowskyi carries increased number of genes despite the absence of recent whole-genome duplications.</title>
        <authorList>
            <person name="Schelkunov M."/>
            <person name="Shtratnikova V."/>
            <person name="Makarenko M."/>
            <person name="Klepikova A."/>
            <person name="Omelchenko D."/>
            <person name="Novikova G."/>
            <person name="Obukhova E."/>
            <person name="Bogdanov V."/>
            <person name="Penin A."/>
            <person name="Logacheva M."/>
        </authorList>
    </citation>
    <scope>NUCLEOTIDE SEQUENCE</scope>
    <source>
        <strain evidence="1">Hsosn_3</strain>
        <tissue evidence="1">Leaf</tissue>
    </source>
</reference>
<sequence>MISGTCLPPPNIEEALMQFNNTMYTNTFVENETVRRVSVVPVSLSSTAEYMANYGMQYMAHFVEAPGIFGSLQHFLDRDMGLALPMEVLPNFGEGEVVEGSY</sequence>
<organism evidence="1 2">
    <name type="scientific">Heracleum sosnowskyi</name>
    <dbReference type="NCBI Taxonomy" id="360622"/>
    <lineage>
        <taxon>Eukaryota</taxon>
        <taxon>Viridiplantae</taxon>
        <taxon>Streptophyta</taxon>
        <taxon>Embryophyta</taxon>
        <taxon>Tracheophyta</taxon>
        <taxon>Spermatophyta</taxon>
        <taxon>Magnoliopsida</taxon>
        <taxon>eudicotyledons</taxon>
        <taxon>Gunneridae</taxon>
        <taxon>Pentapetalae</taxon>
        <taxon>asterids</taxon>
        <taxon>campanulids</taxon>
        <taxon>Apiales</taxon>
        <taxon>Apiaceae</taxon>
        <taxon>Apioideae</taxon>
        <taxon>apioid superclade</taxon>
        <taxon>Tordylieae</taxon>
        <taxon>Tordyliinae</taxon>
        <taxon>Heracleum</taxon>
    </lineage>
</organism>
<dbReference type="AlphaFoldDB" id="A0AAD8H354"/>
<proteinExistence type="predicted"/>
<gene>
    <name evidence="1" type="ORF">POM88_044048</name>
</gene>
<evidence type="ECO:0000313" key="1">
    <source>
        <dbReference type="EMBL" id="KAK1359574.1"/>
    </source>
</evidence>
<keyword evidence="2" id="KW-1185">Reference proteome</keyword>
<dbReference type="Proteomes" id="UP001237642">
    <property type="component" value="Unassembled WGS sequence"/>
</dbReference>
<dbReference type="EMBL" id="JAUIZM010000010">
    <property type="protein sequence ID" value="KAK1359574.1"/>
    <property type="molecule type" value="Genomic_DNA"/>
</dbReference>
<name>A0AAD8H354_9APIA</name>
<accession>A0AAD8H354</accession>
<protein>
    <submittedName>
        <fullName evidence="1">Uncharacterized protein</fullName>
    </submittedName>
</protein>
<comment type="caution">
    <text evidence="1">The sequence shown here is derived from an EMBL/GenBank/DDBJ whole genome shotgun (WGS) entry which is preliminary data.</text>
</comment>
<reference evidence="1" key="2">
    <citation type="submission" date="2023-05" db="EMBL/GenBank/DDBJ databases">
        <authorList>
            <person name="Schelkunov M.I."/>
        </authorList>
    </citation>
    <scope>NUCLEOTIDE SEQUENCE</scope>
    <source>
        <strain evidence="1">Hsosn_3</strain>
        <tissue evidence="1">Leaf</tissue>
    </source>
</reference>
<evidence type="ECO:0000313" key="2">
    <source>
        <dbReference type="Proteomes" id="UP001237642"/>
    </source>
</evidence>